<dbReference type="PANTHER" id="PTHR33121">
    <property type="entry name" value="CYCLIC DI-GMP PHOSPHODIESTERASE PDEF"/>
    <property type="match status" value="1"/>
</dbReference>
<dbReference type="InterPro" id="IPR001633">
    <property type="entry name" value="EAL_dom"/>
</dbReference>
<dbReference type="InterPro" id="IPR050706">
    <property type="entry name" value="Cyclic-di-GMP_PDE-like"/>
</dbReference>
<organism evidence="2 5">
    <name type="scientific">Poseidonibacter ostreae</name>
    <dbReference type="NCBI Taxonomy" id="2654171"/>
    <lineage>
        <taxon>Bacteria</taxon>
        <taxon>Pseudomonadati</taxon>
        <taxon>Campylobacterota</taxon>
        <taxon>Epsilonproteobacteria</taxon>
        <taxon>Campylobacterales</taxon>
        <taxon>Arcobacteraceae</taxon>
        <taxon>Poseidonibacter</taxon>
    </lineage>
</organism>
<dbReference type="AlphaFoldDB" id="A0A6L4WPR5"/>
<dbReference type="SMART" id="SM00052">
    <property type="entry name" value="EAL"/>
    <property type="match status" value="1"/>
</dbReference>
<dbReference type="Proteomes" id="UP000461010">
    <property type="component" value="Unassembled WGS sequence"/>
</dbReference>
<feature type="domain" description="EAL" evidence="1">
    <location>
        <begin position="1"/>
        <end position="200"/>
    </location>
</feature>
<dbReference type="Gene3D" id="3.20.20.450">
    <property type="entry name" value="EAL domain"/>
    <property type="match status" value="1"/>
</dbReference>
<dbReference type="Proteomes" id="UP000472839">
    <property type="component" value="Unassembled WGS sequence"/>
</dbReference>
<evidence type="ECO:0000313" key="3">
    <source>
        <dbReference type="EMBL" id="KAB7887439.1"/>
    </source>
</evidence>
<dbReference type="InterPro" id="IPR035919">
    <property type="entry name" value="EAL_sf"/>
</dbReference>
<dbReference type="SUPFAM" id="SSF141868">
    <property type="entry name" value="EAL domain-like"/>
    <property type="match status" value="1"/>
</dbReference>
<reference evidence="4 5" key="1">
    <citation type="submission" date="2019-10" db="EMBL/GenBank/DDBJ databases">
        <title>Poseidonibacter ostreae sp. nov., isolated from the gut of the Ostrea denselamellosa.</title>
        <authorList>
            <person name="Choi A."/>
        </authorList>
    </citation>
    <scope>NUCLEOTIDE SEQUENCE [LARGE SCALE GENOMIC DNA]</scope>
    <source>
        <strain evidence="2 5">SJOD-M-33</strain>
        <strain evidence="3 4">SJOD-M-5</strain>
    </source>
</reference>
<evidence type="ECO:0000313" key="5">
    <source>
        <dbReference type="Proteomes" id="UP000472839"/>
    </source>
</evidence>
<dbReference type="CDD" id="cd01948">
    <property type="entry name" value="EAL"/>
    <property type="match status" value="1"/>
</dbReference>
<evidence type="ECO:0000313" key="4">
    <source>
        <dbReference type="Proteomes" id="UP000461010"/>
    </source>
</evidence>
<dbReference type="EMBL" id="WFKJ01000062">
    <property type="protein sequence ID" value="KAB7887439.1"/>
    <property type="molecule type" value="Genomic_DNA"/>
</dbReference>
<dbReference type="PROSITE" id="PS50883">
    <property type="entry name" value="EAL"/>
    <property type="match status" value="1"/>
</dbReference>
<evidence type="ECO:0000259" key="1">
    <source>
        <dbReference type="PROSITE" id="PS50883"/>
    </source>
</evidence>
<evidence type="ECO:0000313" key="2">
    <source>
        <dbReference type="EMBL" id="KAB7885475.1"/>
    </source>
</evidence>
<proteinExistence type="predicted"/>
<sequence length="200" mass="23196">MYYLKKSKANDLDFRLDRLCRETALKTAAVKKVSQKIFINFIPTAIYDPEFCLATTEKWAKELNFDPSQIIFEVVETELVKDQEHLKKILNYYRKEGYKIALDDVGEGYSSLNMLIELKPDIIKIDRNIIDGIEKNHLKQSVFKALSNIAKEHGIEVLAEGVETKEELEIIKSIGVDYVQGYYFARPSSEPIRKIPKRFK</sequence>
<dbReference type="EMBL" id="WFKK01000056">
    <property type="protein sequence ID" value="KAB7885475.1"/>
    <property type="molecule type" value="Genomic_DNA"/>
</dbReference>
<dbReference type="GO" id="GO:0071111">
    <property type="term" value="F:cyclic-guanylate-specific phosphodiesterase activity"/>
    <property type="evidence" value="ECO:0007669"/>
    <property type="project" value="InterPro"/>
</dbReference>
<comment type="caution">
    <text evidence="2">The sequence shown here is derived from an EMBL/GenBank/DDBJ whole genome shotgun (WGS) entry which is preliminary data.</text>
</comment>
<protein>
    <submittedName>
        <fullName evidence="2">EAL domain-containing protein</fullName>
    </submittedName>
</protein>
<keyword evidence="4" id="KW-1185">Reference proteome</keyword>
<dbReference type="Pfam" id="PF00563">
    <property type="entry name" value="EAL"/>
    <property type="match status" value="1"/>
</dbReference>
<accession>A0A6L4WPR5</accession>
<gene>
    <name evidence="3" type="ORF">GBG18_13940</name>
    <name evidence="2" type="ORF">GBG19_13930</name>
</gene>
<dbReference type="RefSeq" id="WP_152192038.1">
    <property type="nucleotide sequence ID" value="NZ_WFKI01000013.1"/>
</dbReference>
<dbReference type="PANTHER" id="PTHR33121:SF70">
    <property type="entry name" value="SIGNALING PROTEIN YKOW"/>
    <property type="match status" value="1"/>
</dbReference>
<name>A0A6L4WPR5_9BACT</name>